<comment type="caution">
    <text evidence="2">The sequence shown here is derived from an EMBL/GenBank/DDBJ whole genome shotgun (WGS) entry which is preliminary data.</text>
</comment>
<gene>
    <name evidence="2" type="ORF">V5O48_000038</name>
</gene>
<evidence type="ECO:0000256" key="1">
    <source>
        <dbReference type="SAM" id="MobiDB-lite"/>
    </source>
</evidence>
<organism evidence="2 3">
    <name type="scientific">Marasmius crinis-equi</name>
    <dbReference type="NCBI Taxonomy" id="585013"/>
    <lineage>
        <taxon>Eukaryota</taxon>
        <taxon>Fungi</taxon>
        <taxon>Dikarya</taxon>
        <taxon>Basidiomycota</taxon>
        <taxon>Agaricomycotina</taxon>
        <taxon>Agaricomycetes</taxon>
        <taxon>Agaricomycetidae</taxon>
        <taxon>Agaricales</taxon>
        <taxon>Marasmiineae</taxon>
        <taxon>Marasmiaceae</taxon>
        <taxon>Marasmius</taxon>
    </lineage>
</organism>
<feature type="compositionally biased region" description="Low complexity" evidence="1">
    <location>
        <begin position="157"/>
        <end position="167"/>
    </location>
</feature>
<protein>
    <submittedName>
        <fullName evidence="2">Uncharacterized protein</fullName>
    </submittedName>
</protein>
<reference evidence="2 3" key="1">
    <citation type="submission" date="2024-02" db="EMBL/GenBank/DDBJ databases">
        <title>A draft genome for the cacao thread blight pathogen Marasmius crinis-equi.</title>
        <authorList>
            <person name="Cohen S.P."/>
            <person name="Baruah I.K."/>
            <person name="Amoako-Attah I."/>
            <person name="Bukari Y."/>
            <person name="Meinhardt L.W."/>
            <person name="Bailey B.A."/>
        </authorList>
    </citation>
    <scope>NUCLEOTIDE SEQUENCE [LARGE SCALE GENOMIC DNA]</scope>
    <source>
        <strain evidence="2 3">GH-76</strain>
    </source>
</reference>
<evidence type="ECO:0000313" key="2">
    <source>
        <dbReference type="EMBL" id="KAL0581980.1"/>
    </source>
</evidence>
<feature type="compositionally biased region" description="Low complexity" evidence="1">
    <location>
        <begin position="77"/>
        <end position="120"/>
    </location>
</feature>
<accession>A0ABR3G2R2</accession>
<feature type="compositionally biased region" description="Low complexity" evidence="1">
    <location>
        <begin position="180"/>
        <end position="191"/>
    </location>
</feature>
<evidence type="ECO:0000313" key="3">
    <source>
        <dbReference type="Proteomes" id="UP001465976"/>
    </source>
</evidence>
<name>A0ABR3G2R2_9AGAR</name>
<keyword evidence="3" id="KW-1185">Reference proteome</keyword>
<feature type="compositionally biased region" description="Low complexity" evidence="1">
    <location>
        <begin position="22"/>
        <end position="39"/>
    </location>
</feature>
<sequence length="267" mass="28469">MTTLPSFVELMATLGIDPPNGSSQATSSTSPASQSSPSSPRLEKLAIPASSPTRSRSSPSLRDQVTRSRTARYNPYSPTLTSTTRTPRRGSVSSVSSFSSSSSEKSHRAGSSSPRLSPSPRIRRKHQGNKLTINVFGSSTDLAANTPISSYVRRKTPVTSPTSPTFSRESSNPPPSYPMPFTLPTLPTFLPQSASSDSFPITPDSEAEGFSVRPAPSPKGSVESLPEDPTHSSPRYHTGIRISTSPRSSPNNVNTDKFSKHPVVQVA</sequence>
<feature type="region of interest" description="Disordered" evidence="1">
    <location>
        <begin position="153"/>
        <end position="267"/>
    </location>
</feature>
<feature type="region of interest" description="Disordered" evidence="1">
    <location>
        <begin position="12"/>
        <end position="134"/>
    </location>
</feature>
<dbReference type="EMBL" id="JBAHYK010000001">
    <property type="protein sequence ID" value="KAL0581980.1"/>
    <property type="molecule type" value="Genomic_DNA"/>
</dbReference>
<dbReference type="Proteomes" id="UP001465976">
    <property type="component" value="Unassembled WGS sequence"/>
</dbReference>
<feature type="compositionally biased region" description="Low complexity" evidence="1">
    <location>
        <begin position="48"/>
        <end position="62"/>
    </location>
</feature>
<feature type="compositionally biased region" description="Polar residues" evidence="1">
    <location>
        <begin position="231"/>
        <end position="256"/>
    </location>
</feature>
<proteinExistence type="predicted"/>